<evidence type="ECO:0000256" key="5">
    <source>
        <dbReference type="ARBA" id="ARBA00022630"/>
    </source>
</evidence>
<protein>
    <recommendedName>
        <fullName evidence="3 11">Chorismate synthase</fullName>
        <shortName evidence="11">CS</shortName>
        <ecNumber evidence="3 11">4.2.3.5</ecNumber>
    </recommendedName>
    <alternativeName>
        <fullName evidence="11">5-enolpyruvylshikimate-3-phosphate phospholyase</fullName>
    </alternativeName>
</protein>
<dbReference type="InterPro" id="IPR035904">
    <property type="entry name" value="Chorismate_synth_AroC_sf"/>
</dbReference>
<dbReference type="PROSITE" id="PS00787">
    <property type="entry name" value="CHORISMATE_SYNTHASE_1"/>
    <property type="match status" value="1"/>
</dbReference>
<comment type="pathway">
    <text evidence="1 11">Metabolic intermediate biosynthesis; chorismate biosynthesis; chorismate from D-erythrose 4-phosphate and phosphoenolpyruvate: step 7/7.</text>
</comment>
<dbReference type="GO" id="GO:0004107">
    <property type="term" value="F:chorismate synthase activity"/>
    <property type="evidence" value="ECO:0007669"/>
    <property type="project" value="UniProtKB-UniRule"/>
</dbReference>
<sequence>MKHIIFGESHGPAIGVVLEHVPSGIVVDMDFIRAEMARRAPGKSPMSTARQEADEPHILSGVFEGKTTGTPLCAVIENTDTRSKDYAKLKDLPRPGHADYSGHVRYEGCNDYRGGGHFSGRLTAPLVFAGALAKLILKEKGVTVSAVISNVGGVADPTPEQVEEIVLAAKKDLDSVGGAIRCTVDGLPAGLGAPDYGRNVEGIFSQQLYAVPAVKAVAFGAGFGFAVMRGSQANDPFYMDGDAVRTRTNHTGGVNGGITNGMPVVFEVAIRPTPSIAQEQDTVDLSTGRDAKLIIEGRHDPCIVHRAVPVIEAAAALAACELLGI</sequence>
<comment type="cofactor">
    <cofactor evidence="11">
        <name>FMNH2</name>
        <dbReference type="ChEBI" id="CHEBI:57618"/>
    </cofactor>
    <text evidence="11">Reduced FMN (FMNH(2)).</text>
</comment>
<evidence type="ECO:0000256" key="2">
    <source>
        <dbReference type="ARBA" id="ARBA00008014"/>
    </source>
</evidence>
<keyword evidence="4 11" id="KW-0028">Amino-acid biosynthesis</keyword>
<reference evidence="12 13" key="1">
    <citation type="submission" date="2007-04" db="EMBL/GenBank/DDBJ databases">
        <authorList>
            <person name="Fulton L."/>
            <person name="Clifton S."/>
            <person name="Fulton B."/>
            <person name="Xu J."/>
            <person name="Minx P."/>
            <person name="Pepin K.H."/>
            <person name="Johnson M."/>
            <person name="Thiruvilangam P."/>
            <person name="Bhonagiri V."/>
            <person name="Nash W.E."/>
            <person name="Mardis E.R."/>
            <person name="Wilson R.K."/>
        </authorList>
    </citation>
    <scope>NUCLEOTIDE SEQUENCE [LARGE SCALE GENOMIC DNA]</scope>
    <source>
        <strain evidence="12 13">ATCC 29799</strain>
    </source>
</reference>
<dbReference type="InterPro" id="IPR020541">
    <property type="entry name" value="Chorismate_synthase_CS"/>
</dbReference>
<dbReference type="Gene3D" id="3.60.150.10">
    <property type="entry name" value="Chorismate synthase AroC"/>
    <property type="match status" value="2"/>
</dbReference>
<dbReference type="GO" id="GO:0005829">
    <property type="term" value="C:cytosol"/>
    <property type="evidence" value="ECO:0007669"/>
    <property type="project" value="TreeGrafter"/>
</dbReference>
<dbReference type="PROSITE" id="PS00788">
    <property type="entry name" value="CHORISMATE_SYNTHASE_2"/>
    <property type="match status" value="1"/>
</dbReference>
<evidence type="ECO:0000256" key="11">
    <source>
        <dbReference type="HAMAP-Rule" id="MF_00300"/>
    </source>
</evidence>
<proteinExistence type="inferred from homology"/>
<evidence type="ECO:0000313" key="13">
    <source>
        <dbReference type="Proteomes" id="UP000003639"/>
    </source>
</evidence>
<feature type="binding site" evidence="11">
    <location>
        <position position="256"/>
    </location>
    <ligand>
        <name>FMN</name>
        <dbReference type="ChEBI" id="CHEBI:58210"/>
    </ligand>
</feature>
<dbReference type="Proteomes" id="UP000003639">
    <property type="component" value="Unassembled WGS sequence"/>
</dbReference>
<evidence type="ECO:0000313" key="12">
    <source>
        <dbReference type="EMBL" id="EDM98986.1"/>
    </source>
</evidence>
<keyword evidence="6 11" id="KW-0288">FMN</keyword>
<comment type="similarity">
    <text evidence="2 11">Belongs to the chorismate synthase family.</text>
</comment>
<evidence type="ECO:0000256" key="7">
    <source>
        <dbReference type="ARBA" id="ARBA00022827"/>
    </source>
</evidence>
<keyword evidence="7 11" id="KW-0274">FAD</keyword>
<comment type="caution">
    <text evidence="11">Lacks conserved residue(s) required for the propagation of feature annotation.</text>
</comment>
<evidence type="ECO:0000256" key="4">
    <source>
        <dbReference type="ARBA" id="ARBA00022605"/>
    </source>
</evidence>
<dbReference type="CDD" id="cd07304">
    <property type="entry name" value="Chorismate_synthase"/>
    <property type="match status" value="1"/>
</dbReference>
<evidence type="ECO:0000256" key="8">
    <source>
        <dbReference type="ARBA" id="ARBA00022857"/>
    </source>
</evidence>
<dbReference type="OrthoDB" id="9771806at2"/>
<dbReference type="PANTHER" id="PTHR21085:SF0">
    <property type="entry name" value="CHORISMATE SYNTHASE"/>
    <property type="match status" value="1"/>
</dbReference>
<feature type="binding site" evidence="11">
    <location>
        <begin position="117"/>
        <end position="119"/>
    </location>
    <ligand>
        <name>FMN</name>
        <dbReference type="ChEBI" id="CHEBI:58210"/>
    </ligand>
</feature>
<dbReference type="AlphaFoldDB" id="A6NXG6"/>
<comment type="function">
    <text evidence="11">Catalyzes the anti-1,4-elimination of the C-3 phosphate and the C-6 proR hydrogen from 5-enolpyruvylshikimate-3-phosphate (EPSP) to yield chorismate, which is the branch point compound that serves as the starting substrate for the three terminal pathways of aromatic amino acid biosynthesis. This reaction introduces a second double bond into the aromatic ring system.</text>
</comment>
<dbReference type="SUPFAM" id="SSF103263">
    <property type="entry name" value="Chorismate synthase, AroC"/>
    <property type="match status" value="1"/>
</dbReference>
<dbReference type="PIRSF" id="PIRSF001456">
    <property type="entry name" value="Chorismate_synth"/>
    <property type="match status" value="1"/>
</dbReference>
<dbReference type="EC" id="4.2.3.5" evidence="3 11"/>
<dbReference type="GO" id="GO:0009423">
    <property type="term" value="P:chorismate biosynthetic process"/>
    <property type="evidence" value="ECO:0007669"/>
    <property type="project" value="UniProtKB-UniRule"/>
</dbReference>
<dbReference type="HAMAP" id="MF_00300">
    <property type="entry name" value="Chorismate_synth"/>
    <property type="match status" value="1"/>
</dbReference>
<organism evidence="12 13">
    <name type="scientific">Pseudoflavonifractor capillosus ATCC 29799</name>
    <dbReference type="NCBI Taxonomy" id="411467"/>
    <lineage>
        <taxon>Bacteria</taxon>
        <taxon>Bacillati</taxon>
        <taxon>Bacillota</taxon>
        <taxon>Clostridia</taxon>
        <taxon>Eubacteriales</taxon>
        <taxon>Oscillospiraceae</taxon>
        <taxon>Pseudoflavonifractor</taxon>
    </lineage>
</organism>
<evidence type="ECO:0000256" key="1">
    <source>
        <dbReference type="ARBA" id="ARBA00005044"/>
    </source>
</evidence>
<dbReference type="STRING" id="411467.BACCAP_02912"/>
<dbReference type="eggNOG" id="COG0082">
    <property type="taxonomic scope" value="Bacteria"/>
</dbReference>
<keyword evidence="9 11" id="KW-0057">Aromatic amino acid biosynthesis</keyword>
<evidence type="ECO:0000256" key="9">
    <source>
        <dbReference type="ARBA" id="ARBA00023141"/>
    </source>
</evidence>
<keyword evidence="8 11" id="KW-0521">NADP</keyword>
<feature type="binding site" evidence="11">
    <location>
        <position position="39"/>
    </location>
    <ligand>
        <name>NADP(+)</name>
        <dbReference type="ChEBI" id="CHEBI:58349"/>
    </ligand>
</feature>
<name>A6NXG6_9FIRM</name>
<dbReference type="GO" id="GO:0009073">
    <property type="term" value="P:aromatic amino acid family biosynthetic process"/>
    <property type="evidence" value="ECO:0007669"/>
    <property type="project" value="UniProtKB-KW"/>
</dbReference>
<evidence type="ECO:0000256" key="6">
    <source>
        <dbReference type="ARBA" id="ARBA00022643"/>
    </source>
</evidence>
<dbReference type="Pfam" id="PF01264">
    <property type="entry name" value="Chorismate_synt"/>
    <property type="match status" value="1"/>
</dbReference>
<reference evidence="12 13" key="2">
    <citation type="submission" date="2007-06" db="EMBL/GenBank/DDBJ databases">
        <title>Draft genome sequence of Pseudoflavonifractor capillosus ATCC 29799.</title>
        <authorList>
            <person name="Sudarsanam P."/>
            <person name="Ley R."/>
            <person name="Guruge J."/>
            <person name="Turnbaugh P.J."/>
            <person name="Mahowald M."/>
            <person name="Liep D."/>
            <person name="Gordon J."/>
        </authorList>
    </citation>
    <scope>NUCLEOTIDE SEQUENCE [LARGE SCALE GENOMIC DNA]</scope>
    <source>
        <strain evidence="12 13">ATCC 29799</strain>
    </source>
</reference>
<keyword evidence="13" id="KW-1185">Reference proteome</keyword>
<comment type="caution">
    <text evidence="12">The sequence shown here is derived from an EMBL/GenBank/DDBJ whole genome shotgun (WGS) entry which is preliminary data.</text>
</comment>
<comment type="subunit">
    <text evidence="11">Homotetramer.</text>
</comment>
<evidence type="ECO:0000256" key="10">
    <source>
        <dbReference type="ARBA" id="ARBA00023239"/>
    </source>
</evidence>
<gene>
    <name evidence="11 12" type="primary">aroC</name>
    <name evidence="12" type="ORF">BACCAP_02912</name>
</gene>
<dbReference type="RefSeq" id="WP_006573439.1">
    <property type="nucleotide sequence ID" value="NZ_AAXG02000028.1"/>
</dbReference>
<comment type="catalytic activity">
    <reaction evidence="11">
        <text>5-O-(1-carboxyvinyl)-3-phosphoshikimate = chorismate + phosphate</text>
        <dbReference type="Rhea" id="RHEA:21020"/>
        <dbReference type="ChEBI" id="CHEBI:29748"/>
        <dbReference type="ChEBI" id="CHEBI:43474"/>
        <dbReference type="ChEBI" id="CHEBI:57701"/>
        <dbReference type="EC" id="4.2.3.5"/>
    </reaction>
</comment>
<feature type="binding site" evidence="11">
    <location>
        <position position="298"/>
    </location>
    <ligand>
        <name>FMN</name>
        <dbReference type="ChEBI" id="CHEBI:58210"/>
    </ligand>
</feature>
<dbReference type="EMBL" id="AAXG02000028">
    <property type="protein sequence ID" value="EDM98986.1"/>
    <property type="molecule type" value="Genomic_DNA"/>
</dbReference>
<dbReference type="GO" id="GO:0008652">
    <property type="term" value="P:amino acid biosynthetic process"/>
    <property type="evidence" value="ECO:0007669"/>
    <property type="project" value="UniProtKB-KW"/>
</dbReference>
<dbReference type="PANTHER" id="PTHR21085">
    <property type="entry name" value="CHORISMATE SYNTHASE"/>
    <property type="match status" value="1"/>
</dbReference>
<keyword evidence="10 11" id="KW-0456">Lyase</keyword>
<dbReference type="InterPro" id="IPR000453">
    <property type="entry name" value="Chorismate_synth"/>
</dbReference>
<dbReference type="UniPathway" id="UPA00053">
    <property type="reaction ID" value="UER00090"/>
</dbReference>
<evidence type="ECO:0000256" key="3">
    <source>
        <dbReference type="ARBA" id="ARBA00013036"/>
    </source>
</evidence>
<dbReference type="GO" id="GO:0010181">
    <property type="term" value="F:FMN binding"/>
    <property type="evidence" value="ECO:0007669"/>
    <property type="project" value="TreeGrafter"/>
</dbReference>
<dbReference type="PROSITE" id="PS00789">
    <property type="entry name" value="CHORISMATE_SYNTHASE_3"/>
    <property type="match status" value="1"/>
</dbReference>
<accession>A6NXG6</accession>
<keyword evidence="5 11" id="KW-0285">Flavoprotein</keyword>